<dbReference type="OrthoDB" id="679755at2"/>
<name>A0A3B7MXW7_9BACT</name>
<dbReference type="KEGG" id="pseg:D3H65_30605"/>
<dbReference type="PANTHER" id="PTHR37841">
    <property type="entry name" value="GLR2918 PROTEIN"/>
    <property type="match status" value="1"/>
</dbReference>
<organism evidence="2 3">
    <name type="scientific">Paraflavitalea soli</name>
    <dbReference type="NCBI Taxonomy" id="2315862"/>
    <lineage>
        <taxon>Bacteria</taxon>
        <taxon>Pseudomonadati</taxon>
        <taxon>Bacteroidota</taxon>
        <taxon>Chitinophagia</taxon>
        <taxon>Chitinophagales</taxon>
        <taxon>Chitinophagaceae</taxon>
        <taxon>Paraflavitalea</taxon>
    </lineage>
</organism>
<dbReference type="Proteomes" id="UP000263900">
    <property type="component" value="Chromosome"/>
</dbReference>
<dbReference type="AlphaFoldDB" id="A0A3B7MXW7"/>
<dbReference type="InterPro" id="IPR032774">
    <property type="entry name" value="WG_beta_rep"/>
</dbReference>
<dbReference type="RefSeq" id="WP_119053952.1">
    <property type="nucleotide sequence ID" value="NZ_CP032157.1"/>
</dbReference>
<proteinExistence type="predicted"/>
<dbReference type="SUPFAM" id="SSF69360">
    <property type="entry name" value="Cell wall binding repeat"/>
    <property type="match status" value="1"/>
</dbReference>
<feature type="signal peptide" evidence="1">
    <location>
        <begin position="1"/>
        <end position="20"/>
    </location>
</feature>
<evidence type="ECO:0000313" key="3">
    <source>
        <dbReference type="Proteomes" id="UP000263900"/>
    </source>
</evidence>
<dbReference type="Pfam" id="PF14903">
    <property type="entry name" value="WG_beta_rep"/>
    <property type="match status" value="2"/>
</dbReference>
<dbReference type="PANTHER" id="PTHR37841:SF1">
    <property type="entry name" value="DUF3298 DOMAIN-CONTAINING PROTEIN"/>
    <property type="match status" value="1"/>
</dbReference>
<keyword evidence="3" id="KW-1185">Reference proteome</keyword>
<keyword evidence="1" id="KW-0732">Signal</keyword>
<feature type="chain" id="PRO_5017637616" evidence="1">
    <location>
        <begin position="21"/>
        <end position="628"/>
    </location>
</feature>
<evidence type="ECO:0000256" key="1">
    <source>
        <dbReference type="SAM" id="SignalP"/>
    </source>
</evidence>
<sequence length="628" mass="71682">MLKYALLFFAWTLVALPSLARQDSLFIIHDQGKTGYINARGQVVIPAVYYAGLDFSEGLAAVRENGQYGFIDAWGKYVINPTFDKAYSFHHSVTLVVKNNETYIIDRSGKALFPPVFTSLEFISPHKAIVQTKKGNYGIIDILARKLIVDTIYWRINAYEEGVAIIQLNRSHRRKYLSPRYAVIDTLGNTIVPFGKYEAIEPFVNGYAMVDIKAPGKKDDYDDEGAIDARGNLLFRRPASAPGYISGDFHQGFAVVNLEKERSYEGYINRQGRLALDDTNYVRCTDFSRGRAFIRTVEDKYFLIDTTFTILNKEPFDDVEQAPFTGLYAIVKNGDRWAIIDTSGRYIISPLFPSIDKIIGNYFVYSFDEPQYTPRLFGIMSLDSQALTNTIIQQYHPAGFINGLLKTIIDGKSTYLDRRGKQVWQEAPDTSRFLRKLNIDYIGSAHFRAYSTLGPDGDHHSGGWATSNNFPQKKRLPLSIPSNRLSLLIDTARVDTFAGRYYGFSLYLTNTTADTFLFRGQDSQLYMKVQAQDEKGQWKDIQYMPETFCGNSYHWLRLEPGAYWKFVVPHYEGEFNTSLRVELKYPDPANCSKEKVLYSQPFWGSINLSQFTVKEPYYSSGIIDPYID</sequence>
<evidence type="ECO:0000313" key="2">
    <source>
        <dbReference type="EMBL" id="AXY78079.1"/>
    </source>
</evidence>
<reference evidence="2 3" key="1">
    <citation type="submission" date="2018-09" db="EMBL/GenBank/DDBJ databases">
        <title>Genome sequencing of strain 6GH32-13.</title>
        <authorList>
            <person name="Weon H.-Y."/>
            <person name="Heo J."/>
            <person name="Kwon S.-W."/>
        </authorList>
    </citation>
    <scope>NUCLEOTIDE SEQUENCE [LARGE SCALE GENOMIC DNA]</scope>
    <source>
        <strain evidence="2 3">5GH32-13</strain>
    </source>
</reference>
<dbReference type="EMBL" id="CP032157">
    <property type="protein sequence ID" value="AXY78079.1"/>
    <property type="molecule type" value="Genomic_DNA"/>
</dbReference>
<protein>
    <submittedName>
        <fullName evidence="2">WG repeat-containing protein</fullName>
    </submittedName>
</protein>
<accession>A0A3B7MXW7</accession>
<gene>
    <name evidence="2" type="ORF">D3H65_30605</name>
</gene>